<dbReference type="Pfam" id="PF19684">
    <property type="entry name" value="DUF6186"/>
    <property type="match status" value="1"/>
</dbReference>
<sequence>MIAASLCPSRSRATSTPASVARLFALALAARTVRLVVMVCWQWLGWHSVVAQTVDTGFAG</sequence>
<name>A0A3C1KE53_9MICO</name>
<evidence type="ECO:0000313" key="2">
    <source>
        <dbReference type="Proteomes" id="UP000257479"/>
    </source>
</evidence>
<organism evidence="1 2">
    <name type="scientific">Microbacterium ginsengisoli</name>
    <dbReference type="NCBI Taxonomy" id="400772"/>
    <lineage>
        <taxon>Bacteria</taxon>
        <taxon>Bacillati</taxon>
        <taxon>Actinomycetota</taxon>
        <taxon>Actinomycetes</taxon>
        <taxon>Micrococcales</taxon>
        <taxon>Microbacteriaceae</taxon>
        <taxon>Microbacterium</taxon>
    </lineage>
</organism>
<accession>A0A3C1KE53</accession>
<dbReference type="InterPro" id="IPR046177">
    <property type="entry name" value="DUF6186"/>
</dbReference>
<evidence type="ECO:0000313" key="1">
    <source>
        <dbReference type="EMBL" id="HAN24935.1"/>
    </source>
</evidence>
<protein>
    <submittedName>
        <fullName evidence="1">Uncharacterized protein</fullName>
    </submittedName>
</protein>
<reference evidence="1 2" key="1">
    <citation type="journal article" date="2018" name="Nat. Biotechnol.">
        <title>A standardized bacterial taxonomy based on genome phylogeny substantially revises the tree of life.</title>
        <authorList>
            <person name="Parks D.H."/>
            <person name="Chuvochina M."/>
            <person name="Waite D.W."/>
            <person name="Rinke C."/>
            <person name="Skarshewski A."/>
            <person name="Chaumeil P.A."/>
            <person name="Hugenholtz P."/>
        </authorList>
    </citation>
    <scope>NUCLEOTIDE SEQUENCE [LARGE SCALE GENOMIC DNA]</scope>
    <source>
        <strain evidence="1">UBA9152</strain>
    </source>
</reference>
<comment type="caution">
    <text evidence="1">The sequence shown here is derived from an EMBL/GenBank/DDBJ whole genome shotgun (WGS) entry which is preliminary data.</text>
</comment>
<dbReference type="EMBL" id="DMNG01000172">
    <property type="protein sequence ID" value="HAN24935.1"/>
    <property type="molecule type" value="Genomic_DNA"/>
</dbReference>
<dbReference type="AlphaFoldDB" id="A0A3C1KE53"/>
<gene>
    <name evidence="1" type="ORF">DCP95_10245</name>
</gene>
<dbReference type="Proteomes" id="UP000257479">
    <property type="component" value="Unassembled WGS sequence"/>
</dbReference>
<proteinExistence type="predicted"/>